<proteinExistence type="predicted"/>
<organism evidence="3 4">
    <name type="scientific">Mycobacterium spongiae</name>
    <dbReference type="NCBI Taxonomy" id="886343"/>
    <lineage>
        <taxon>Bacteria</taxon>
        <taxon>Bacillati</taxon>
        <taxon>Actinomycetota</taxon>
        <taxon>Actinomycetes</taxon>
        <taxon>Mycobacteriales</taxon>
        <taxon>Mycobacteriaceae</taxon>
        <taxon>Mycobacterium</taxon>
    </lineage>
</organism>
<evidence type="ECO:0000256" key="1">
    <source>
        <dbReference type="SAM" id="MobiDB-lite"/>
    </source>
</evidence>
<evidence type="ECO:0000259" key="2">
    <source>
        <dbReference type="Pfam" id="PF18863"/>
    </source>
</evidence>
<protein>
    <recommendedName>
        <fullName evidence="2">HEPN AbiJ-N-terminal domain-containing protein</fullName>
    </recommendedName>
</protein>
<evidence type="ECO:0000313" key="3">
    <source>
        <dbReference type="EMBL" id="QUR67117.1"/>
    </source>
</evidence>
<reference evidence="3" key="1">
    <citation type="submission" date="2019-12" db="EMBL/GenBank/DDBJ databases">
        <title>Mycobacterium spongiae sp. nov.</title>
        <authorList>
            <person name="Stinear T."/>
        </authorList>
    </citation>
    <scope>NUCLEOTIDE SEQUENCE</scope>
    <source>
        <strain evidence="3">FSD4b-SM</strain>
    </source>
</reference>
<feature type="region of interest" description="Disordered" evidence="1">
    <location>
        <begin position="1"/>
        <end position="27"/>
    </location>
</feature>
<evidence type="ECO:0000313" key="4">
    <source>
        <dbReference type="Proteomes" id="UP000682202"/>
    </source>
</evidence>
<sequence length="279" mass="31384">MTDDLSGVRPPNFSERHGYEPYPPPLQLQHLDERTRTDLWNYFYARYIDVYDDPIELSTVWTGFLGKYQHNYTLSRLTPELLDIVGGQPINRVFDLTEYLMQRSRLCLLRNYEGAAEGLNIILARNRVGYRLNVAEALIVPITNEQEMQSVETAANSDLPEVRQHLRAAVQLFADRDNPQWAKSISESISAVEFAARVVAAKPAATLEKALDEIKRNGKADLHPALIDGWRKLYAFTGDSGGIRHALRVGTLTPTQAMAQYFLVTCSAFVNLLASIDAG</sequence>
<gene>
    <name evidence="3" type="ORF">F6B93_08395</name>
</gene>
<dbReference type="KEGG" id="mspg:F6B93_08395"/>
<dbReference type="RefSeq" id="WP_211698685.1">
    <property type="nucleotide sequence ID" value="NZ_CP046600.1"/>
</dbReference>
<dbReference type="Pfam" id="PF18863">
    <property type="entry name" value="AbiJ_NTD4"/>
    <property type="match status" value="1"/>
</dbReference>
<feature type="domain" description="HEPN AbiJ-N-terminal" evidence="2">
    <location>
        <begin position="12"/>
        <end position="156"/>
    </location>
</feature>
<dbReference type="AlphaFoldDB" id="A0A975JWS8"/>
<dbReference type="EMBL" id="CP046600">
    <property type="protein sequence ID" value="QUR67117.1"/>
    <property type="molecule type" value="Genomic_DNA"/>
</dbReference>
<accession>A0A975JWS8</accession>
<dbReference type="InterPro" id="IPR049503">
    <property type="entry name" value="AbiJ_NTD4"/>
</dbReference>
<dbReference type="Proteomes" id="UP000682202">
    <property type="component" value="Chromosome"/>
</dbReference>
<keyword evidence="4" id="KW-1185">Reference proteome</keyword>
<name>A0A975JWS8_9MYCO</name>